<keyword evidence="2" id="KW-1185">Reference proteome</keyword>
<proteinExistence type="predicted"/>
<name>A0A9D4M6Q7_DREPO</name>
<reference evidence="1" key="2">
    <citation type="submission" date="2020-11" db="EMBL/GenBank/DDBJ databases">
        <authorList>
            <person name="McCartney M.A."/>
            <person name="Auch B."/>
            <person name="Kono T."/>
            <person name="Mallez S."/>
            <person name="Becker A."/>
            <person name="Gohl D.M."/>
            <person name="Silverstein K.A.T."/>
            <person name="Koren S."/>
            <person name="Bechman K.B."/>
            <person name="Herman A."/>
            <person name="Abrahante J.E."/>
            <person name="Garbe J."/>
        </authorList>
    </citation>
    <scope>NUCLEOTIDE SEQUENCE</scope>
    <source>
        <strain evidence="1">Duluth1</strain>
        <tissue evidence="1">Whole animal</tissue>
    </source>
</reference>
<dbReference type="AlphaFoldDB" id="A0A9D4M6Q7"/>
<protein>
    <submittedName>
        <fullName evidence="1">Uncharacterized protein</fullName>
    </submittedName>
</protein>
<dbReference type="Proteomes" id="UP000828390">
    <property type="component" value="Unassembled WGS sequence"/>
</dbReference>
<accession>A0A9D4M6Q7</accession>
<evidence type="ECO:0000313" key="2">
    <source>
        <dbReference type="Proteomes" id="UP000828390"/>
    </source>
</evidence>
<reference evidence="1" key="1">
    <citation type="journal article" date="2019" name="bioRxiv">
        <title>The Genome of the Zebra Mussel, Dreissena polymorpha: A Resource for Invasive Species Research.</title>
        <authorList>
            <person name="McCartney M.A."/>
            <person name="Auch B."/>
            <person name="Kono T."/>
            <person name="Mallez S."/>
            <person name="Zhang Y."/>
            <person name="Obille A."/>
            <person name="Becker A."/>
            <person name="Abrahante J.E."/>
            <person name="Garbe J."/>
            <person name="Badalamenti J.P."/>
            <person name="Herman A."/>
            <person name="Mangelson H."/>
            <person name="Liachko I."/>
            <person name="Sullivan S."/>
            <person name="Sone E.D."/>
            <person name="Koren S."/>
            <person name="Silverstein K.A.T."/>
            <person name="Beckman K.B."/>
            <person name="Gohl D.M."/>
        </authorList>
    </citation>
    <scope>NUCLEOTIDE SEQUENCE</scope>
    <source>
        <strain evidence="1">Duluth1</strain>
        <tissue evidence="1">Whole animal</tissue>
    </source>
</reference>
<comment type="caution">
    <text evidence="1">The sequence shown here is derived from an EMBL/GenBank/DDBJ whole genome shotgun (WGS) entry which is preliminary data.</text>
</comment>
<evidence type="ECO:0000313" key="1">
    <source>
        <dbReference type="EMBL" id="KAH3870621.1"/>
    </source>
</evidence>
<organism evidence="1 2">
    <name type="scientific">Dreissena polymorpha</name>
    <name type="common">Zebra mussel</name>
    <name type="synonym">Mytilus polymorpha</name>
    <dbReference type="NCBI Taxonomy" id="45954"/>
    <lineage>
        <taxon>Eukaryota</taxon>
        <taxon>Metazoa</taxon>
        <taxon>Spiralia</taxon>
        <taxon>Lophotrochozoa</taxon>
        <taxon>Mollusca</taxon>
        <taxon>Bivalvia</taxon>
        <taxon>Autobranchia</taxon>
        <taxon>Heteroconchia</taxon>
        <taxon>Euheterodonta</taxon>
        <taxon>Imparidentia</taxon>
        <taxon>Neoheterodontei</taxon>
        <taxon>Myida</taxon>
        <taxon>Dreissenoidea</taxon>
        <taxon>Dreissenidae</taxon>
        <taxon>Dreissena</taxon>
    </lineage>
</organism>
<gene>
    <name evidence="1" type="ORF">DPMN_033809</name>
</gene>
<sequence>MEDSSPFQAFMSAGARGMEGRTCRINLTLSTKVVGFCFSRRTTLCCHPIVNAVALDRSEYKFTLTMDSLTFPLRRRHWRASLVWLPPRVST</sequence>
<dbReference type="EMBL" id="JAIWYP010000002">
    <property type="protein sequence ID" value="KAH3870621.1"/>
    <property type="molecule type" value="Genomic_DNA"/>
</dbReference>